<name>A0A444JFJ0_9BACT</name>
<evidence type="ECO:0000313" key="2">
    <source>
        <dbReference type="Proteomes" id="UP000288892"/>
    </source>
</evidence>
<keyword evidence="2" id="KW-1185">Reference proteome</keyword>
<feature type="non-terminal residue" evidence="1">
    <location>
        <position position="1"/>
    </location>
</feature>
<sequence length="41" mass="4294">WGIGYLSGIIEEDGEGQPFGGGKAGFVAFLGFMEEVTNELA</sequence>
<comment type="caution">
    <text evidence="1">The sequence shown here is derived from an EMBL/GenBank/DDBJ whole genome shotgun (WGS) entry which is preliminary data.</text>
</comment>
<organism evidence="1 2">
    <name type="scientific">Candidatus Electrothrix marina</name>
    <dbReference type="NCBI Taxonomy" id="1859130"/>
    <lineage>
        <taxon>Bacteria</taxon>
        <taxon>Pseudomonadati</taxon>
        <taxon>Thermodesulfobacteriota</taxon>
        <taxon>Desulfobulbia</taxon>
        <taxon>Desulfobulbales</taxon>
        <taxon>Desulfobulbaceae</taxon>
        <taxon>Candidatus Electrothrix</taxon>
    </lineage>
</organism>
<protein>
    <submittedName>
        <fullName evidence="1">Uncharacterized protein</fullName>
    </submittedName>
</protein>
<proteinExistence type="predicted"/>
<evidence type="ECO:0000313" key="1">
    <source>
        <dbReference type="EMBL" id="RWX51738.1"/>
    </source>
</evidence>
<dbReference type="EMBL" id="MTKS01000088">
    <property type="protein sequence ID" value="RWX51738.1"/>
    <property type="molecule type" value="Genomic_DNA"/>
</dbReference>
<accession>A0A444JFJ0</accession>
<dbReference type="AlphaFoldDB" id="A0A444JFJ0"/>
<gene>
    <name evidence="1" type="ORF">VU01_10881</name>
</gene>
<dbReference type="Proteomes" id="UP000288892">
    <property type="component" value="Unassembled WGS sequence"/>
</dbReference>
<reference evidence="1 2" key="1">
    <citation type="submission" date="2017-01" db="EMBL/GenBank/DDBJ databases">
        <title>The cable genome- insights into the physiology and evolution of filamentous bacteria capable of sulfide oxidation via long distance electron transfer.</title>
        <authorList>
            <person name="Schreiber L."/>
            <person name="Bjerg J.T."/>
            <person name="Boggild A."/>
            <person name="Van De Vossenberg J."/>
            <person name="Meysman F."/>
            <person name="Nielsen L.P."/>
            <person name="Schramm A."/>
            <person name="Kjeldsen K.U."/>
        </authorList>
    </citation>
    <scope>NUCLEOTIDE SEQUENCE [LARGE SCALE GENOMIC DNA]</scope>
    <source>
        <strain evidence="1">A5</strain>
    </source>
</reference>